<dbReference type="EMBL" id="CP041395">
    <property type="protein sequence ID" value="QDM07452.1"/>
    <property type="molecule type" value="Genomic_DNA"/>
</dbReference>
<evidence type="ECO:0000313" key="2">
    <source>
        <dbReference type="EMBL" id="QDM07452.1"/>
    </source>
</evidence>
<dbReference type="RefSeq" id="WP_050486471.1">
    <property type="nucleotide sequence ID" value="NZ_CAXSRA010000018.1"/>
</dbReference>
<reference evidence="3" key="1">
    <citation type="journal article" date="2018" name="J. Anim. Genet.">
        <title>Acquired interbacterial defense systems protect against interspecies antagonism in the human gut microbiome.</title>
        <authorList>
            <person name="Ross B.D."/>
            <person name="Verster A.J."/>
            <person name="Radey M.C."/>
            <person name="Schmidtke D.T."/>
            <person name="Pope C.E."/>
            <person name="Hoffman L.R."/>
            <person name="Hajjar A."/>
            <person name="Peterson S.B."/>
            <person name="Borenstein E."/>
            <person name="Mougous J."/>
        </authorList>
    </citation>
    <scope>NUCLEOTIDE SEQUENCE [LARGE SCALE GENOMIC DNA]</scope>
    <source>
        <strain evidence="3">3725 D1 iv</strain>
    </source>
</reference>
<dbReference type="InterPro" id="IPR007345">
    <property type="entry name" value="Polysacch_pyruvyl_Trfase"/>
</dbReference>
<evidence type="ECO:0000313" key="3">
    <source>
        <dbReference type="Proteomes" id="UP000318823"/>
    </source>
</evidence>
<dbReference type="AlphaFoldDB" id="A0AAP9IT90"/>
<dbReference type="Proteomes" id="UP000318823">
    <property type="component" value="Chromosome"/>
</dbReference>
<protein>
    <recommendedName>
        <fullName evidence="1">Polysaccharide pyruvyl transferase domain-containing protein</fullName>
    </recommendedName>
</protein>
<dbReference type="Pfam" id="PF04230">
    <property type="entry name" value="PS_pyruv_trans"/>
    <property type="match status" value="1"/>
</dbReference>
<gene>
    <name evidence="2" type="ORF">DYI28_01270</name>
</gene>
<evidence type="ECO:0000259" key="1">
    <source>
        <dbReference type="Pfam" id="PF04230"/>
    </source>
</evidence>
<organism evidence="2 3">
    <name type="scientific">Bacteroides ovatus</name>
    <dbReference type="NCBI Taxonomy" id="28116"/>
    <lineage>
        <taxon>Bacteria</taxon>
        <taxon>Pseudomonadati</taxon>
        <taxon>Bacteroidota</taxon>
        <taxon>Bacteroidia</taxon>
        <taxon>Bacteroidales</taxon>
        <taxon>Bacteroidaceae</taxon>
        <taxon>Bacteroides</taxon>
    </lineage>
</organism>
<feature type="domain" description="Polysaccharide pyruvyl transferase" evidence="1">
    <location>
        <begin position="62"/>
        <end position="306"/>
    </location>
</feature>
<name>A0AAP9IT90_BACOV</name>
<accession>A0AAP9IT90</accession>
<proteinExistence type="predicted"/>
<sequence length="379" mass="43926">MAKKKSLLHRLVAPIGHPIKQYFVDRRAEVMQRKDFAQFVCFLQRTKGKKRIFYLGVTAHCNLGDLAQHYCICRWLDKYCNDYEIGKSESDTVVNPRLGFVEMLKRNYTPDDVILFQSGYTTQDLGGNHELMHRLIADNIPDAKVLMMPQTIFFKEEKNRARTAQSYNGCRNMLFLARDMISYGQAKQMFPNLKVLAYPDIVTSLIGSFDYDNQRDKIFLCRRDDGEKFYPETDLIKLREQLQLIAPVVMGDTQSKASIQNIRANLQQYIENEIEKYSTFKVTITDRYHGTIFSLCAGTPVVIIKSNDHKVVTGADWFKGVYDGYVYVAEDLDDAYHIAEEICNDMSLSHKMSPYFEQNYYGQALRKLFDQTFLATHNS</sequence>